<keyword evidence="2" id="KW-0812">Transmembrane</keyword>
<sequence length="442" mass="50067">MIVEFNLPPKVHLWCNVEEKDNDYNKKDRVNSDLEEIGSSNPINCAHVDCSLEAKLDYNDQAKRYSYCSSDCFWLEAKKLNSVKMTQVQETDPDYSTVRSKFLFGLPNAKIIAIIRLQMPKDITLRYQNYSLQVALENGVPTKNVIHSMFHGTPAACFPLDLVILNRVCNRFCGMCGIAKEGNKSICSKRRGRMWFASSSRVSLGYCGRNNTKAMFLVDVVSPKCDRILIVNKDKATLPRFLIIFEHDQYNHQPIRNCQLKATITKKTKQLAQISPNTNQQQRQELQAVNAEFTSRDKKFTAEVQRILTLLNTSIGSKDGVSTSCDLWQPISELRQSCGSQSENCDIVVAKAEPRDNDSSSSDQQSDANQSEASSGLWQKEDVLLMICVILLWLIFLAWGGKLSRDIIKNYYRRINDLKGSNLDKTGAWIDSKTNVVSDNSE</sequence>
<evidence type="ECO:0000256" key="2">
    <source>
        <dbReference type="SAM" id="Phobius"/>
    </source>
</evidence>
<protein>
    <submittedName>
        <fullName evidence="3">13420_t:CDS:1</fullName>
    </submittedName>
</protein>
<comment type="caution">
    <text evidence="3">The sequence shown here is derived from an EMBL/GenBank/DDBJ whole genome shotgun (WGS) entry which is preliminary data.</text>
</comment>
<organism evidence="3 4">
    <name type="scientific">Ambispora gerdemannii</name>
    <dbReference type="NCBI Taxonomy" id="144530"/>
    <lineage>
        <taxon>Eukaryota</taxon>
        <taxon>Fungi</taxon>
        <taxon>Fungi incertae sedis</taxon>
        <taxon>Mucoromycota</taxon>
        <taxon>Glomeromycotina</taxon>
        <taxon>Glomeromycetes</taxon>
        <taxon>Archaeosporales</taxon>
        <taxon>Ambisporaceae</taxon>
        <taxon>Ambispora</taxon>
    </lineage>
</organism>
<evidence type="ECO:0000313" key="3">
    <source>
        <dbReference type="EMBL" id="CAG8603994.1"/>
    </source>
</evidence>
<keyword evidence="2" id="KW-0472">Membrane</keyword>
<evidence type="ECO:0000313" key="4">
    <source>
        <dbReference type="Proteomes" id="UP000789831"/>
    </source>
</evidence>
<keyword evidence="2" id="KW-1133">Transmembrane helix</keyword>
<feature type="region of interest" description="Disordered" evidence="1">
    <location>
        <begin position="353"/>
        <end position="372"/>
    </location>
</feature>
<gene>
    <name evidence="3" type="ORF">AGERDE_LOCUS9245</name>
</gene>
<feature type="compositionally biased region" description="Low complexity" evidence="1">
    <location>
        <begin position="359"/>
        <end position="372"/>
    </location>
</feature>
<dbReference type="Proteomes" id="UP000789831">
    <property type="component" value="Unassembled WGS sequence"/>
</dbReference>
<name>A0A9N9GI62_9GLOM</name>
<feature type="transmembrane region" description="Helical" evidence="2">
    <location>
        <begin position="383"/>
        <end position="404"/>
    </location>
</feature>
<keyword evidence="4" id="KW-1185">Reference proteome</keyword>
<evidence type="ECO:0000256" key="1">
    <source>
        <dbReference type="SAM" id="MobiDB-lite"/>
    </source>
</evidence>
<dbReference type="Gene3D" id="3.90.228.10">
    <property type="match status" value="1"/>
</dbReference>
<reference evidence="3" key="1">
    <citation type="submission" date="2021-06" db="EMBL/GenBank/DDBJ databases">
        <authorList>
            <person name="Kallberg Y."/>
            <person name="Tangrot J."/>
            <person name="Rosling A."/>
        </authorList>
    </citation>
    <scope>NUCLEOTIDE SEQUENCE</scope>
    <source>
        <strain evidence="3">MT106</strain>
    </source>
</reference>
<dbReference type="OrthoDB" id="2370964at2759"/>
<dbReference type="SUPFAM" id="SSF56399">
    <property type="entry name" value="ADP-ribosylation"/>
    <property type="match status" value="1"/>
</dbReference>
<dbReference type="AlphaFoldDB" id="A0A9N9GI62"/>
<dbReference type="EMBL" id="CAJVPL010002230">
    <property type="protein sequence ID" value="CAG8603994.1"/>
    <property type="molecule type" value="Genomic_DNA"/>
</dbReference>
<proteinExistence type="predicted"/>
<accession>A0A9N9GI62</accession>